<dbReference type="GO" id="GO:0046872">
    <property type="term" value="F:metal ion binding"/>
    <property type="evidence" value="ECO:0007669"/>
    <property type="project" value="UniProtKB-KW"/>
</dbReference>
<dbReference type="EMBL" id="QRDT01000007">
    <property type="protein sequence ID" value="RED37483.1"/>
    <property type="molecule type" value="Genomic_DNA"/>
</dbReference>
<dbReference type="GO" id="GO:0008758">
    <property type="term" value="F:UDP-2,3-diacylglucosamine hydrolase activity"/>
    <property type="evidence" value="ECO:0007669"/>
    <property type="project" value="TreeGrafter"/>
</dbReference>
<dbReference type="InterPro" id="IPR051158">
    <property type="entry name" value="Metallophosphoesterase_sf"/>
</dbReference>
<dbReference type="InterPro" id="IPR004843">
    <property type="entry name" value="Calcineurin-like_PHP"/>
</dbReference>
<name>A0A336JL80_9BRAD</name>
<dbReference type="GO" id="GO:0009245">
    <property type="term" value="P:lipid A biosynthetic process"/>
    <property type="evidence" value="ECO:0007669"/>
    <property type="project" value="TreeGrafter"/>
</dbReference>
<dbReference type="Gene3D" id="3.60.21.10">
    <property type="match status" value="1"/>
</dbReference>
<gene>
    <name evidence="4" type="ORF">BJ125_10758</name>
    <name evidence="5" type="ORF">SAMN05892882_10758</name>
</gene>
<dbReference type="PANTHER" id="PTHR31302:SF31">
    <property type="entry name" value="PHOSPHODIESTERASE YAEI"/>
    <property type="match status" value="1"/>
</dbReference>
<sequence>MITRRRFLKWLAGLGLSSAALLAYGFVVEPLRWPAITRYRVTPRRWPAGLHLNIAVVADIHACDPWMTAERIRSVVATTNGLGADLVVLLGDYSAGHRWILGPVESQDWSSALAGLQAPLGVHAILGNHDWWDDRTAQAAGAGPTYGRLALERVGIPVYENDVVRLSKGGQSFWLAGLGDQLAFWPSRHRRPGRRGGADDLPATLAKISSDDPVILLAHEPDIMTQVPDRVALVLSGHTHGGQVRLFGWSPVVPSRYRNRYAYGHVREQCDLIVSGGLGCSIVPFRLGVPPEIVLVTVGEPAAAA</sequence>
<proteinExistence type="predicted"/>
<evidence type="ECO:0000313" key="7">
    <source>
        <dbReference type="Proteomes" id="UP000256343"/>
    </source>
</evidence>
<evidence type="ECO:0000313" key="6">
    <source>
        <dbReference type="Proteomes" id="UP000252631"/>
    </source>
</evidence>
<protein>
    <recommendedName>
        <fullName evidence="3">Calcineurin-like phosphoesterase domain-containing protein</fullName>
    </recommendedName>
</protein>
<evidence type="ECO:0000256" key="2">
    <source>
        <dbReference type="ARBA" id="ARBA00022801"/>
    </source>
</evidence>
<reference evidence="4 7" key="2">
    <citation type="submission" date="2018-07" db="EMBL/GenBank/DDBJ databases">
        <title>Genomic Encyclopedia of Archaeal and Bacterial Type Strains, Phase II (KMG-II): from individual species to whole genera.</title>
        <authorList>
            <person name="Goeker M."/>
        </authorList>
    </citation>
    <scope>NUCLEOTIDE SEQUENCE [LARGE SCALE GENOMIC DNA]</scope>
    <source>
        <strain evidence="4 7">JA575</strain>
    </source>
</reference>
<reference evidence="5 6" key="1">
    <citation type="submission" date="2017-08" db="EMBL/GenBank/DDBJ databases">
        <authorList>
            <person name="de Groot N.N."/>
        </authorList>
    </citation>
    <scope>NUCLEOTIDE SEQUENCE [LARGE SCALE GENOMIC DNA]</scope>
    <source>
        <strain evidence="5 6">JA575</strain>
    </source>
</reference>
<dbReference type="RefSeq" id="WP_114357548.1">
    <property type="nucleotide sequence ID" value="NZ_QRDT01000007.1"/>
</dbReference>
<dbReference type="Proteomes" id="UP000252631">
    <property type="component" value="Unassembled WGS sequence"/>
</dbReference>
<evidence type="ECO:0000256" key="1">
    <source>
        <dbReference type="ARBA" id="ARBA00022723"/>
    </source>
</evidence>
<accession>A0A336JL80</accession>
<dbReference type="CDD" id="cd07385">
    <property type="entry name" value="MPP_YkuE_C"/>
    <property type="match status" value="1"/>
</dbReference>
<evidence type="ECO:0000313" key="5">
    <source>
        <dbReference type="EMBL" id="SSW90450.1"/>
    </source>
</evidence>
<dbReference type="SUPFAM" id="SSF56300">
    <property type="entry name" value="Metallo-dependent phosphatases"/>
    <property type="match status" value="1"/>
</dbReference>
<keyword evidence="2" id="KW-0378">Hydrolase</keyword>
<evidence type="ECO:0000259" key="3">
    <source>
        <dbReference type="Pfam" id="PF00149"/>
    </source>
</evidence>
<dbReference type="EMBL" id="UFQQ01000007">
    <property type="protein sequence ID" value="SSW90450.1"/>
    <property type="molecule type" value="Genomic_DNA"/>
</dbReference>
<dbReference type="AlphaFoldDB" id="A0A336JL80"/>
<dbReference type="OrthoDB" id="9780884at2"/>
<dbReference type="InterPro" id="IPR029052">
    <property type="entry name" value="Metallo-depent_PP-like"/>
</dbReference>
<dbReference type="Pfam" id="PF00149">
    <property type="entry name" value="Metallophos"/>
    <property type="match status" value="1"/>
</dbReference>
<keyword evidence="7" id="KW-1185">Reference proteome</keyword>
<dbReference type="Proteomes" id="UP000256343">
    <property type="component" value="Unassembled WGS sequence"/>
</dbReference>
<dbReference type="GO" id="GO:0016020">
    <property type="term" value="C:membrane"/>
    <property type="evidence" value="ECO:0007669"/>
    <property type="project" value="GOC"/>
</dbReference>
<keyword evidence="1" id="KW-0479">Metal-binding</keyword>
<dbReference type="InterPro" id="IPR006311">
    <property type="entry name" value="TAT_signal"/>
</dbReference>
<feature type="domain" description="Calcineurin-like phosphoesterase" evidence="3">
    <location>
        <begin position="53"/>
        <end position="241"/>
    </location>
</feature>
<organism evidence="5 6">
    <name type="scientific">Rhodopseudomonas pentothenatexigens</name>
    <dbReference type="NCBI Taxonomy" id="999699"/>
    <lineage>
        <taxon>Bacteria</taxon>
        <taxon>Pseudomonadati</taxon>
        <taxon>Pseudomonadota</taxon>
        <taxon>Alphaproteobacteria</taxon>
        <taxon>Hyphomicrobiales</taxon>
        <taxon>Nitrobacteraceae</taxon>
        <taxon>Rhodopseudomonas</taxon>
    </lineage>
</organism>
<dbReference type="PROSITE" id="PS51318">
    <property type="entry name" value="TAT"/>
    <property type="match status" value="1"/>
</dbReference>
<dbReference type="PANTHER" id="PTHR31302">
    <property type="entry name" value="TRANSMEMBRANE PROTEIN WITH METALLOPHOSPHOESTERASE DOMAIN-RELATED"/>
    <property type="match status" value="1"/>
</dbReference>
<evidence type="ECO:0000313" key="4">
    <source>
        <dbReference type="EMBL" id="RED37483.1"/>
    </source>
</evidence>